<dbReference type="Proteomes" id="UP001595772">
    <property type="component" value="Unassembled WGS sequence"/>
</dbReference>
<keyword evidence="2" id="KW-1185">Reference proteome</keyword>
<reference evidence="2" key="1">
    <citation type="journal article" date="2019" name="Int. J. Syst. Evol. Microbiol.">
        <title>The Global Catalogue of Microorganisms (GCM) 10K type strain sequencing project: providing services to taxonomists for standard genome sequencing and annotation.</title>
        <authorList>
            <consortium name="The Broad Institute Genomics Platform"/>
            <consortium name="The Broad Institute Genome Sequencing Center for Infectious Disease"/>
            <person name="Wu L."/>
            <person name="Ma J."/>
        </authorList>
    </citation>
    <scope>NUCLEOTIDE SEQUENCE [LARGE SCALE GENOMIC DNA]</scope>
    <source>
        <strain evidence="2">IBRC-M 10703</strain>
    </source>
</reference>
<accession>A0ABV8GVD0</accession>
<protein>
    <submittedName>
        <fullName evidence="1">Uncharacterized protein</fullName>
    </submittedName>
</protein>
<dbReference type="RefSeq" id="WP_379495287.1">
    <property type="nucleotide sequence ID" value="NZ_JBHSAO010000001.1"/>
</dbReference>
<name>A0ABV8GVD0_9BACI</name>
<dbReference type="EMBL" id="JBHSAO010000001">
    <property type="protein sequence ID" value="MFC4022791.1"/>
    <property type="molecule type" value="Genomic_DNA"/>
</dbReference>
<proteinExistence type="predicted"/>
<sequence>MKKWRLPLIIIFSLLLVLTILRSGHSEPTVSFFPLDTDSMMEHTLTTLKLLSEEGINTYKIDWKVESASDKTLYLRQDVSLLFDNGRLRGVRSKWVQNTNRIKINERLKSEDSRHLQSISFHHGENHYSEEDIRSIQQMSYDELYVIDSPTTPIASFKTPENRYEMEWKELLDRATKQQLLFHWHELLNHFNIDVETYTTFPLIDLYRYNNNPLPTMSQEETNNAIGRLWEGLYKNYIIPALDPPNDKLNSFMPLILIDKQSTHLIVLFELNGKKEQLIQRLPK</sequence>
<evidence type="ECO:0000313" key="1">
    <source>
        <dbReference type="EMBL" id="MFC4022791.1"/>
    </source>
</evidence>
<organism evidence="1 2">
    <name type="scientific">Oceanobacillus longus</name>
    <dbReference type="NCBI Taxonomy" id="930120"/>
    <lineage>
        <taxon>Bacteria</taxon>
        <taxon>Bacillati</taxon>
        <taxon>Bacillota</taxon>
        <taxon>Bacilli</taxon>
        <taxon>Bacillales</taxon>
        <taxon>Bacillaceae</taxon>
        <taxon>Oceanobacillus</taxon>
    </lineage>
</organism>
<comment type="caution">
    <text evidence="1">The sequence shown here is derived from an EMBL/GenBank/DDBJ whole genome shotgun (WGS) entry which is preliminary data.</text>
</comment>
<evidence type="ECO:0000313" key="2">
    <source>
        <dbReference type="Proteomes" id="UP001595772"/>
    </source>
</evidence>
<gene>
    <name evidence="1" type="ORF">ACFOUV_03060</name>
</gene>